<dbReference type="GO" id="GO:0006508">
    <property type="term" value="P:proteolysis"/>
    <property type="evidence" value="ECO:0007669"/>
    <property type="project" value="InterPro"/>
</dbReference>
<name>M2U0H9_COCH5</name>
<dbReference type="Proteomes" id="UP000016936">
    <property type="component" value="Unassembled WGS sequence"/>
</dbReference>
<feature type="non-terminal residue" evidence="3">
    <location>
        <position position="370"/>
    </location>
</feature>
<dbReference type="OrthoDB" id="15189at2759"/>
<dbReference type="HOGENOM" id="CLU_035052_2_0_1"/>
<dbReference type="InterPro" id="IPR034164">
    <property type="entry name" value="Pepsin-like_dom"/>
</dbReference>
<evidence type="ECO:0000313" key="4">
    <source>
        <dbReference type="Proteomes" id="UP000016936"/>
    </source>
</evidence>
<dbReference type="CDD" id="cd05471">
    <property type="entry name" value="pepsin_like"/>
    <property type="match status" value="1"/>
</dbReference>
<gene>
    <name evidence="3" type="ORF">COCHEDRAFT_1071837</name>
</gene>
<dbReference type="EMBL" id="KB445582">
    <property type="protein sequence ID" value="EMD87576.1"/>
    <property type="molecule type" value="Genomic_DNA"/>
</dbReference>
<accession>M2U0H9</accession>
<sequence length="370" mass="40307">PLESIQFETYYGIDVQVDGKTFRMWIDTGSADFWVPAQNVKCVDKNLMEIPQSRCNFTQFTPPTYSGGQIPDRNFNITYGDGELYVGTAGYEPVTVGGLTVKRQTVAKVELAYRISAAHNWNGIIGLGFPNTTNVFPGSDPTKDNITYPNPHNAIPYNPWMLSAFEDGLIEKPVFTLLLGPQGRSDGEIAGSMIIGGAAPPNSVQYGGVTASTKLRIFQPPIRNYWWNFVPDGMKIGDQFIPWDEPASFDDGMWPYLVDCGAGYSYLPLSTMDPWLKTFDPPSISTNNGSYAPCNATFSSVAVRIGGKDIPFANSSLLLPPPYGAVDGMPGYCWTGIQSWGYVLGGSFLSGVAATFDMTSGSEKMVFSSI</sequence>
<protein>
    <recommendedName>
        <fullName evidence="2">Peptidase A1 domain-containing protein</fullName>
    </recommendedName>
</protein>
<evidence type="ECO:0000256" key="1">
    <source>
        <dbReference type="ARBA" id="ARBA00007447"/>
    </source>
</evidence>
<reference evidence="3 4" key="1">
    <citation type="journal article" date="2012" name="PLoS Pathog.">
        <title>Diverse lifestyles and strategies of plant pathogenesis encoded in the genomes of eighteen Dothideomycetes fungi.</title>
        <authorList>
            <person name="Ohm R.A."/>
            <person name="Feau N."/>
            <person name="Henrissat B."/>
            <person name="Schoch C.L."/>
            <person name="Horwitz B.A."/>
            <person name="Barry K.W."/>
            <person name="Condon B.J."/>
            <person name="Copeland A.C."/>
            <person name="Dhillon B."/>
            <person name="Glaser F."/>
            <person name="Hesse C.N."/>
            <person name="Kosti I."/>
            <person name="LaButti K."/>
            <person name="Lindquist E.A."/>
            <person name="Lucas S."/>
            <person name="Salamov A.A."/>
            <person name="Bradshaw R.E."/>
            <person name="Ciuffetti L."/>
            <person name="Hamelin R.C."/>
            <person name="Kema G.H.J."/>
            <person name="Lawrence C."/>
            <person name="Scott J.A."/>
            <person name="Spatafora J.W."/>
            <person name="Turgeon B.G."/>
            <person name="de Wit P.J.G.M."/>
            <person name="Zhong S."/>
            <person name="Goodwin S.B."/>
            <person name="Grigoriev I.V."/>
        </authorList>
    </citation>
    <scope>NUCLEOTIDE SEQUENCE [LARGE SCALE GENOMIC DNA]</scope>
    <source>
        <strain evidence="4">C5 / ATCC 48332 / race O</strain>
    </source>
</reference>
<proteinExistence type="inferred from homology"/>
<comment type="similarity">
    <text evidence="1">Belongs to the peptidase A1 family.</text>
</comment>
<keyword evidence="4" id="KW-1185">Reference proteome</keyword>
<feature type="non-terminal residue" evidence="3">
    <location>
        <position position="1"/>
    </location>
</feature>
<dbReference type="eggNOG" id="KOG1339">
    <property type="taxonomic scope" value="Eukaryota"/>
</dbReference>
<organism evidence="3 4">
    <name type="scientific">Cochliobolus heterostrophus (strain C5 / ATCC 48332 / race O)</name>
    <name type="common">Southern corn leaf blight fungus</name>
    <name type="synonym">Bipolaris maydis</name>
    <dbReference type="NCBI Taxonomy" id="701091"/>
    <lineage>
        <taxon>Eukaryota</taxon>
        <taxon>Fungi</taxon>
        <taxon>Dikarya</taxon>
        <taxon>Ascomycota</taxon>
        <taxon>Pezizomycotina</taxon>
        <taxon>Dothideomycetes</taxon>
        <taxon>Pleosporomycetidae</taxon>
        <taxon>Pleosporales</taxon>
        <taxon>Pleosporineae</taxon>
        <taxon>Pleosporaceae</taxon>
        <taxon>Bipolaris</taxon>
    </lineage>
</organism>
<dbReference type="GO" id="GO:0000324">
    <property type="term" value="C:fungal-type vacuole"/>
    <property type="evidence" value="ECO:0007669"/>
    <property type="project" value="TreeGrafter"/>
</dbReference>
<dbReference type="SUPFAM" id="SSF50630">
    <property type="entry name" value="Acid proteases"/>
    <property type="match status" value="1"/>
</dbReference>
<dbReference type="GO" id="GO:0004190">
    <property type="term" value="F:aspartic-type endopeptidase activity"/>
    <property type="evidence" value="ECO:0007669"/>
    <property type="project" value="InterPro"/>
</dbReference>
<dbReference type="PANTHER" id="PTHR47966:SF47">
    <property type="entry name" value="ENDOPEPTIDASE, PUTATIVE (AFU_ORTHOLOGUE AFUA_3G01220)-RELATED"/>
    <property type="match status" value="1"/>
</dbReference>
<dbReference type="MEROPS" id="A01.081"/>
<dbReference type="AlphaFoldDB" id="M2U0H9"/>
<dbReference type="PANTHER" id="PTHR47966">
    <property type="entry name" value="BETA-SITE APP-CLEAVING ENZYME, ISOFORM A-RELATED"/>
    <property type="match status" value="1"/>
</dbReference>
<dbReference type="InterPro" id="IPR001461">
    <property type="entry name" value="Aspartic_peptidase_A1"/>
</dbReference>
<dbReference type="InterPro" id="IPR021109">
    <property type="entry name" value="Peptidase_aspartic_dom_sf"/>
</dbReference>
<dbReference type="PROSITE" id="PS51767">
    <property type="entry name" value="PEPTIDASE_A1"/>
    <property type="match status" value="1"/>
</dbReference>
<dbReference type="Pfam" id="PF00026">
    <property type="entry name" value="Asp"/>
    <property type="match status" value="1"/>
</dbReference>
<reference evidence="4" key="2">
    <citation type="journal article" date="2013" name="PLoS Genet.">
        <title>Comparative genome structure, secondary metabolite, and effector coding capacity across Cochliobolus pathogens.</title>
        <authorList>
            <person name="Condon B.J."/>
            <person name="Leng Y."/>
            <person name="Wu D."/>
            <person name="Bushley K.E."/>
            <person name="Ohm R.A."/>
            <person name="Otillar R."/>
            <person name="Martin J."/>
            <person name="Schackwitz W."/>
            <person name="Grimwood J."/>
            <person name="MohdZainudin N."/>
            <person name="Xue C."/>
            <person name="Wang R."/>
            <person name="Manning V.A."/>
            <person name="Dhillon B."/>
            <person name="Tu Z.J."/>
            <person name="Steffenson B.J."/>
            <person name="Salamov A."/>
            <person name="Sun H."/>
            <person name="Lowry S."/>
            <person name="LaButti K."/>
            <person name="Han J."/>
            <person name="Copeland A."/>
            <person name="Lindquist E."/>
            <person name="Barry K."/>
            <person name="Schmutz J."/>
            <person name="Baker S.E."/>
            <person name="Ciuffetti L.M."/>
            <person name="Grigoriev I.V."/>
            <person name="Zhong S."/>
            <person name="Turgeon B.G."/>
        </authorList>
    </citation>
    <scope>NUCLEOTIDE SEQUENCE [LARGE SCALE GENOMIC DNA]</scope>
    <source>
        <strain evidence="4">C5 / ATCC 48332 / race O</strain>
    </source>
</reference>
<evidence type="ECO:0000313" key="3">
    <source>
        <dbReference type="EMBL" id="EMD87576.1"/>
    </source>
</evidence>
<dbReference type="STRING" id="701091.M2U0H9"/>
<dbReference type="Gene3D" id="2.40.70.10">
    <property type="entry name" value="Acid Proteases"/>
    <property type="match status" value="2"/>
</dbReference>
<feature type="domain" description="Peptidase A1" evidence="2">
    <location>
        <begin position="9"/>
        <end position="368"/>
    </location>
</feature>
<evidence type="ECO:0000259" key="2">
    <source>
        <dbReference type="PROSITE" id="PS51767"/>
    </source>
</evidence>
<dbReference type="InterPro" id="IPR033121">
    <property type="entry name" value="PEPTIDASE_A1"/>
</dbReference>